<dbReference type="OrthoDB" id="2845803at2759"/>
<keyword evidence="2" id="KW-1185">Reference proteome</keyword>
<gene>
    <name evidence="1" type="ORF">Moror_12936</name>
</gene>
<name>V2YQL4_MONRO</name>
<protein>
    <submittedName>
        <fullName evidence="1">Uncharacterized protein</fullName>
    </submittedName>
</protein>
<reference evidence="1 2" key="1">
    <citation type="journal article" date="2014" name="BMC Genomics">
        <title>Genome and secretome analysis of the hemibiotrophic fungal pathogen, Moniliophthora roreri, which causes frosty pod rot disease of cacao: mechanisms of the biotrophic and necrotrophic phases.</title>
        <authorList>
            <person name="Meinhardt L.W."/>
            <person name="Costa G.G.L."/>
            <person name="Thomazella D.P.T."/>
            <person name="Teixeira P.J.P.L."/>
            <person name="Carazzolle M.F."/>
            <person name="Schuster S.C."/>
            <person name="Carlson J.E."/>
            <person name="Guiltinan M.J."/>
            <person name="Mieczkowski P."/>
            <person name="Farmer A."/>
            <person name="Ramaraj T."/>
            <person name="Crozier J."/>
            <person name="Davis R.E."/>
            <person name="Shao J."/>
            <person name="Melnick R.L."/>
            <person name="Pereira G.A.G."/>
            <person name="Bailey B.A."/>
        </authorList>
    </citation>
    <scope>NUCLEOTIDE SEQUENCE [LARGE SCALE GENOMIC DNA]</scope>
    <source>
        <strain evidence="1 2">MCA 2997</strain>
    </source>
</reference>
<sequence>MSSKPALCSLTEWSIVHVRNIFEASSDEEALRAIMETFSPTVSATLNGSPLPREGIDKLVLAMRQGGRSDGVGNGLKVHWKHTVEVPINGSTNRDGSFGGVYIISGLKKTSPGSDRPTNFSRHKTVTVNIESQSSDLHTDSRRIVNLVFVASDVQDQT</sequence>
<dbReference type="Proteomes" id="UP000017559">
    <property type="component" value="Unassembled WGS sequence"/>
</dbReference>
<dbReference type="AlphaFoldDB" id="V2YQL4"/>
<dbReference type="KEGG" id="mrr:Moror_12936"/>
<comment type="caution">
    <text evidence="1">The sequence shown here is derived from an EMBL/GenBank/DDBJ whole genome shotgun (WGS) entry which is preliminary data.</text>
</comment>
<evidence type="ECO:0000313" key="2">
    <source>
        <dbReference type="Proteomes" id="UP000017559"/>
    </source>
</evidence>
<dbReference type="HOGENOM" id="CLU_117778_0_0_1"/>
<evidence type="ECO:0000313" key="1">
    <source>
        <dbReference type="EMBL" id="ESK93979.1"/>
    </source>
</evidence>
<proteinExistence type="predicted"/>
<dbReference type="EMBL" id="AWSO01000160">
    <property type="protein sequence ID" value="ESK93979.1"/>
    <property type="molecule type" value="Genomic_DNA"/>
</dbReference>
<organism evidence="1 2">
    <name type="scientific">Moniliophthora roreri (strain MCA 2997)</name>
    <name type="common">Cocoa frosty pod rot fungus</name>
    <name type="synonym">Crinipellis roreri</name>
    <dbReference type="NCBI Taxonomy" id="1381753"/>
    <lineage>
        <taxon>Eukaryota</taxon>
        <taxon>Fungi</taxon>
        <taxon>Dikarya</taxon>
        <taxon>Basidiomycota</taxon>
        <taxon>Agaricomycotina</taxon>
        <taxon>Agaricomycetes</taxon>
        <taxon>Agaricomycetidae</taxon>
        <taxon>Agaricales</taxon>
        <taxon>Marasmiineae</taxon>
        <taxon>Marasmiaceae</taxon>
        <taxon>Moniliophthora</taxon>
    </lineage>
</organism>
<accession>V2YQL4</accession>